<evidence type="ECO:0000256" key="1">
    <source>
        <dbReference type="SAM" id="Coils"/>
    </source>
</evidence>
<reference evidence="2" key="1">
    <citation type="journal article" date="2014" name="Front. Microbiol.">
        <title>High frequency of phylogenetically diverse reductive dehalogenase-homologous genes in deep subseafloor sedimentary metagenomes.</title>
        <authorList>
            <person name="Kawai M."/>
            <person name="Futagami T."/>
            <person name="Toyoda A."/>
            <person name="Takaki Y."/>
            <person name="Nishi S."/>
            <person name="Hori S."/>
            <person name="Arai W."/>
            <person name="Tsubouchi T."/>
            <person name="Morono Y."/>
            <person name="Uchiyama I."/>
            <person name="Ito T."/>
            <person name="Fujiyama A."/>
            <person name="Inagaki F."/>
            <person name="Takami H."/>
        </authorList>
    </citation>
    <scope>NUCLEOTIDE SEQUENCE</scope>
    <source>
        <strain evidence="2">Expedition CK06-06</strain>
    </source>
</reference>
<protein>
    <submittedName>
        <fullName evidence="2">Uncharacterized protein</fullName>
    </submittedName>
</protein>
<proteinExistence type="predicted"/>
<gene>
    <name evidence="2" type="ORF">S06H3_20750</name>
</gene>
<name>X1LA53_9ZZZZ</name>
<accession>X1LA53</accession>
<sequence>MEASVVILVDPAAKQRVFEPQHHITRTSKESVGYFTVNKQRGEHGFETVALPSGWEEYATEEKLYEDAEKKRLDYVAATRAKNILVISTYREGSTIKARESFFPYLASMPKLPAKETGEIKKKKTLELKEKEWESERAKLEMNVEKIRVASYHMSRVTDIVEKPDIFAGEPVGGMRWGRVVHEALELCGKGKRDKLEIIARDLLKENKIP</sequence>
<dbReference type="InterPro" id="IPR027417">
    <property type="entry name" value="P-loop_NTPase"/>
</dbReference>
<evidence type="ECO:0000313" key="2">
    <source>
        <dbReference type="EMBL" id="GAI16207.1"/>
    </source>
</evidence>
<dbReference type="EMBL" id="BARV01010791">
    <property type="protein sequence ID" value="GAI16207.1"/>
    <property type="molecule type" value="Genomic_DNA"/>
</dbReference>
<feature type="non-terminal residue" evidence="2">
    <location>
        <position position="210"/>
    </location>
</feature>
<organism evidence="2">
    <name type="scientific">marine sediment metagenome</name>
    <dbReference type="NCBI Taxonomy" id="412755"/>
    <lineage>
        <taxon>unclassified sequences</taxon>
        <taxon>metagenomes</taxon>
        <taxon>ecological metagenomes</taxon>
    </lineage>
</organism>
<feature type="coiled-coil region" evidence="1">
    <location>
        <begin position="123"/>
        <end position="150"/>
    </location>
</feature>
<dbReference type="SUPFAM" id="SSF52540">
    <property type="entry name" value="P-loop containing nucleoside triphosphate hydrolases"/>
    <property type="match status" value="1"/>
</dbReference>
<dbReference type="Gene3D" id="3.40.50.300">
    <property type="entry name" value="P-loop containing nucleotide triphosphate hydrolases"/>
    <property type="match status" value="1"/>
</dbReference>
<dbReference type="AlphaFoldDB" id="X1LA53"/>
<keyword evidence="1" id="KW-0175">Coiled coil</keyword>
<comment type="caution">
    <text evidence="2">The sequence shown here is derived from an EMBL/GenBank/DDBJ whole genome shotgun (WGS) entry which is preliminary data.</text>
</comment>